<proteinExistence type="inferred from homology"/>
<keyword evidence="6" id="KW-1185">Reference proteome</keyword>
<comment type="similarity">
    <text evidence="1">Belongs to the thioesterase PaaI family.</text>
</comment>
<evidence type="ECO:0000259" key="4">
    <source>
        <dbReference type="Pfam" id="PF03061"/>
    </source>
</evidence>
<dbReference type="EMBL" id="JADGJD010001542">
    <property type="protein sequence ID" value="KAJ3040657.1"/>
    <property type="molecule type" value="Genomic_DNA"/>
</dbReference>
<name>A0AAD5SAX3_9FUNG</name>
<dbReference type="InterPro" id="IPR006683">
    <property type="entry name" value="Thioestr_dom"/>
</dbReference>
<feature type="domain" description="Thioesterase" evidence="4">
    <location>
        <begin position="55"/>
        <end position="129"/>
    </location>
</feature>
<organism evidence="5 6">
    <name type="scientific">Rhizophlyctis rosea</name>
    <dbReference type="NCBI Taxonomy" id="64517"/>
    <lineage>
        <taxon>Eukaryota</taxon>
        <taxon>Fungi</taxon>
        <taxon>Fungi incertae sedis</taxon>
        <taxon>Chytridiomycota</taxon>
        <taxon>Chytridiomycota incertae sedis</taxon>
        <taxon>Chytridiomycetes</taxon>
        <taxon>Rhizophlyctidales</taxon>
        <taxon>Rhizophlyctidaceae</taxon>
        <taxon>Rhizophlyctis</taxon>
    </lineage>
</organism>
<dbReference type="Proteomes" id="UP001212841">
    <property type="component" value="Unassembled WGS sequence"/>
</dbReference>
<dbReference type="CDD" id="cd03443">
    <property type="entry name" value="PaaI_thioesterase"/>
    <property type="match status" value="1"/>
</dbReference>
<sequence length="175" mass="18654">MSLESHLADLLHGHTSTPPTPFASNIVSRAKVKHATPGRVIFELPVEEDMLNGMDVVHGAVYALLIDTLTSICLLSHPSHPPPGTTVSLNLTYMSPASLGETLQVLTDVVRVGGRVAVIQAEVRTLDGGRDADDESGDNEVLTKKEGDSAKAKKEGKVCVKGMHVKYLVGRGPRL</sequence>
<evidence type="ECO:0000256" key="1">
    <source>
        <dbReference type="ARBA" id="ARBA00008324"/>
    </source>
</evidence>
<dbReference type="PANTHER" id="PTHR21660:SF1">
    <property type="entry name" value="ACYL-COENZYME A THIOESTERASE 13"/>
    <property type="match status" value="1"/>
</dbReference>
<dbReference type="InterPro" id="IPR003736">
    <property type="entry name" value="PAAI_dom"/>
</dbReference>
<reference evidence="5" key="1">
    <citation type="submission" date="2020-05" db="EMBL/GenBank/DDBJ databases">
        <title>Phylogenomic resolution of chytrid fungi.</title>
        <authorList>
            <person name="Stajich J.E."/>
            <person name="Amses K."/>
            <person name="Simmons R."/>
            <person name="Seto K."/>
            <person name="Myers J."/>
            <person name="Bonds A."/>
            <person name="Quandt C.A."/>
            <person name="Barry K."/>
            <person name="Liu P."/>
            <person name="Grigoriev I."/>
            <person name="Longcore J.E."/>
            <person name="James T.Y."/>
        </authorList>
    </citation>
    <scope>NUCLEOTIDE SEQUENCE</scope>
    <source>
        <strain evidence="5">JEL0318</strain>
    </source>
</reference>
<evidence type="ECO:0000256" key="2">
    <source>
        <dbReference type="ARBA" id="ARBA00022801"/>
    </source>
</evidence>
<keyword evidence="2" id="KW-0378">Hydrolase</keyword>
<dbReference type="InterPro" id="IPR039298">
    <property type="entry name" value="ACOT13"/>
</dbReference>
<evidence type="ECO:0000256" key="3">
    <source>
        <dbReference type="SAM" id="MobiDB-lite"/>
    </source>
</evidence>
<evidence type="ECO:0000313" key="5">
    <source>
        <dbReference type="EMBL" id="KAJ3040657.1"/>
    </source>
</evidence>
<dbReference type="SUPFAM" id="SSF54637">
    <property type="entry name" value="Thioesterase/thiol ester dehydrase-isomerase"/>
    <property type="match status" value="1"/>
</dbReference>
<dbReference type="InterPro" id="IPR029069">
    <property type="entry name" value="HotDog_dom_sf"/>
</dbReference>
<comment type="caution">
    <text evidence="5">The sequence shown here is derived from an EMBL/GenBank/DDBJ whole genome shotgun (WGS) entry which is preliminary data.</text>
</comment>
<accession>A0AAD5SAX3</accession>
<evidence type="ECO:0000313" key="6">
    <source>
        <dbReference type="Proteomes" id="UP001212841"/>
    </source>
</evidence>
<feature type="region of interest" description="Disordered" evidence="3">
    <location>
        <begin position="128"/>
        <end position="153"/>
    </location>
</feature>
<dbReference type="AlphaFoldDB" id="A0AAD5SAX3"/>
<dbReference type="NCBIfam" id="TIGR00369">
    <property type="entry name" value="unchar_dom_1"/>
    <property type="match status" value="1"/>
</dbReference>
<dbReference type="Gene3D" id="3.10.129.10">
    <property type="entry name" value="Hotdog Thioesterase"/>
    <property type="match status" value="1"/>
</dbReference>
<dbReference type="PANTHER" id="PTHR21660">
    <property type="entry name" value="THIOESTERASE SUPERFAMILY MEMBER-RELATED"/>
    <property type="match status" value="1"/>
</dbReference>
<dbReference type="GO" id="GO:0047617">
    <property type="term" value="F:fatty acyl-CoA hydrolase activity"/>
    <property type="evidence" value="ECO:0007669"/>
    <property type="project" value="InterPro"/>
</dbReference>
<dbReference type="Pfam" id="PF03061">
    <property type="entry name" value="4HBT"/>
    <property type="match status" value="1"/>
</dbReference>
<feature type="compositionally biased region" description="Basic and acidic residues" evidence="3">
    <location>
        <begin position="141"/>
        <end position="153"/>
    </location>
</feature>
<protein>
    <submittedName>
        <fullName evidence="5">Acyl-coenzyme A thioesterase 13</fullName>
    </submittedName>
</protein>
<gene>
    <name evidence="5" type="primary">ACOT13</name>
    <name evidence="5" type="ORF">HK097_002507</name>
</gene>